<dbReference type="Proteomes" id="UP000268162">
    <property type="component" value="Unassembled WGS sequence"/>
</dbReference>
<accession>A0A4P9ZYX3</accession>
<evidence type="ECO:0000313" key="4">
    <source>
        <dbReference type="EMBL" id="RKP37990.1"/>
    </source>
</evidence>
<dbReference type="GO" id="GO:0006892">
    <property type="term" value="P:post-Golgi vesicle-mediated transport"/>
    <property type="evidence" value="ECO:0007669"/>
    <property type="project" value="TreeGrafter"/>
</dbReference>
<evidence type="ECO:0000313" key="5">
    <source>
        <dbReference type="Proteomes" id="UP000268162"/>
    </source>
</evidence>
<evidence type="ECO:0000256" key="2">
    <source>
        <dbReference type="ARBA" id="ARBA00022658"/>
    </source>
</evidence>
<keyword evidence="2" id="KW-0344">Guanine-nucleotide releasing factor</keyword>
<dbReference type="InterPro" id="IPR007515">
    <property type="entry name" value="Mss4"/>
</dbReference>
<dbReference type="Gene3D" id="2.170.150.10">
    <property type="entry name" value="Metal Binding Protein, Guanine Nucleotide Exchange Factor, Chain A"/>
    <property type="match status" value="1"/>
</dbReference>
<dbReference type="GO" id="GO:0005829">
    <property type="term" value="C:cytosol"/>
    <property type="evidence" value="ECO:0007669"/>
    <property type="project" value="TreeGrafter"/>
</dbReference>
<dbReference type="GO" id="GO:0016020">
    <property type="term" value="C:membrane"/>
    <property type="evidence" value="ECO:0007669"/>
    <property type="project" value="TreeGrafter"/>
</dbReference>
<keyword evidence="5" id="KW-1185">Reference proteome</keyword>
<dbReference type="GO" id="GO:0008270">
    <property type="term" value="F:zinc ion binding"/>
    <property type="evidence" value="ECO:0007669"/>
    <property type="project" value="TreeGrafter"/>
</dbReference>
<evidence type="ECO:0000256" key="3">
    <source>
        <dbReference type="ARBA" id="ARBA00022927"/>
    </source>
</evidence>
<dbReference type="InterPro" id="IPR011323">
    <property type="entry name" value="Mss4/transl-control_tumour"/>
</dbReference>
<dbReference type="EMBL" id="ML002419">
    <property type="protein sequence ID" value="RKP37990.1"/>
    <property type="molecule type" value="Genomic_DNA"/>
</dbReference>
<gene>
    <name evidence="4" type="ORF">BJ085DRAFT_16289</name>
</gene>
<dbReference type="GO" id="GO:0015031">
    <property type="term" value="P:protein transport"/>
    <property type="evidence" value="ECO:0007669"/>
    <property type="project" value="UniProtKB-KW"/>
</dbReference>
<name>A0A4P9ZYX3_9FUNG</name>
<reference evidence="5" key="1">
    <citation type="journal article" date="2018" name="Nat. Microbiol.">
        <title>Leveraging single-cell genomics to expand the fungal tree of life.</title>
        <authorList>
            <person name="Ahrendt S.R."/>
            <person name="Quandt C.A."/>
            <person name="Ciobanu D."/>
            <person name="Clum A."/>
            <person name="Salamov A."/>
            <person name="Andreopoulos B."/>
            <person name="Cheng J.F."/>
            <person name="Woyke T."/>
            <person name="Pelin A."/>
            <person name="Henrissat B."/>
            <person name="Reynolds N.K."/>
            <person name="Benny G.L."/>
            <person name="Smith M.E."/>
            <person name="James T.Y."/>
            <person name="Grigoriev I.V."/>
        </authorList>
    </citation>
    <scope>NUCLEOTIDE SEQUENCE [LARGE SCALE GENOMIC DNA]</scope>
    <source>
        <strain evidence="5">RSA 468</strain>
    </source>
</reference>
<dbReference type="AlphaFoldDB" id="A0A4P9ZYX3"/>
<dbReference type="PANTHER" id="PTHR13276:SF0">
    <property type="entry name" value="GUANINE NUCLEOTIDE EXCHANGE FACTOR MSS4"/>
    <property type="match status" value="1"/>
</dbReference>
<dbReference type="InterPro" id="IPR011057">
    <property type="entry name" value="Mss4-like_sf"/>
</dbReference>
<dbReference type="SUPFAM" id="SSF51316">
    <property type="entry name" value="Mss4-like"/>
    <property type="match status" value="1"/>
</dbReference>
<proteinExistence type="predicted"/>
<dbReference type="PROSITE" id="PS51796">
    <property type="entry name" value="MSS4"/>
    <property type="match status" value="1"/>
</dbReference>
<dbReference type="Pfam" id="PF04421">
    <property type="entry name" value="Mss4"/>
    <property type="match status" value="1"/>
</dbReference>
<dbReference type="GO" id="GO:0007264">
    <property type="term" value="P:small GTPase-mediated signal transduction"/>
    <property type="evidence" value="ECO:0007669"/>
    <property type="project" value="InterPro"/>
</dbReference>
<keyword evidence="1" id="KW-0813">Transport</keyword>
<evidence type="ECO:0000256" key="1">
    <source>
        <dbReference type="ARBA" id="ARBA00022448"/>
    </source>
</evidence>
<dbReference type="PANTHER" id="PTHR13276">
    <property type="entry name" value="GUANINE NUCLEOTIDE EXCHANGE FACTOR MSS4"/>
    <property type="match status" value="1"/>
</dbReference>
<sequence length="158" mass="17421">PHTTTMPSSPLMQAELVNPTTATNQWRISCARPACRCLILRQATATWAPLDADSAPTLTEIPAHLIAGHNGDLNNTSKKEADENVGGEALQPQYFWKVRNMMDFENVGFLKTVESTGIKYLSCADCDLAPLGFHDTRVPKEDQAFYIAADRVKYTPVP</sequence>
<feature type="non-terminal residue" evidence="4">
    <location>
        <position position="1"/>
    </location>
</feature>
<organism evidence="4 5">
    <name type="scientific">Dimargaris cristalligena</name>
    <dbReference type="NCBI Taxonomy" id="215637"/>
    <lineage>
        <taxon>Eukaryota</taxon>
        <taxon>Fungi</taxon>
        <taxon>Fungi incertae sedis</taxon>
        <taxon>Zoopagomycota</taxon>
        <taxon>Kickxellomycotina</taxon>
        <taxon>Dimargaritomycetes</taxon>
        <taxon>Dimargaritales</taxon>
        <taxon>Dimargaritaceae</taxon>
        <taxon>Dimargaris</taxon>
    </lineage>
</organism>
<dbReference type="GO" id="GO:0005085">
    <property type="term" value="F:guanyl-nucleotide exchange factor activity"/>
    <property type="evidence" value="ECO:0007669"/>
    <property type="project" value="UniProtKB-KW"/>
</dbReference>
<dbReference type="STRING" id="215637.A0A4P9ZYX3"/>
<keyword evidence="3" id="KW-0653">Protein transport</keyword>
<protein>
    <submittedName>
        <fullName evidence="4">Mss4-like protein</fullName>
    </submittedName>
</protein>